<dbReference type="InParanoid" id="A0A7M7QLW4"/>
<dbReference type="GO" id="GO:0042277">
    <property type="term" value="F:peptide binding"/>
    <property type="evidence" value="ECO:0007669"/>
    <property type="project" value="TreeGrafter"/>
</dbReference>
<dbReference type="GO" id="GO:0043171">
    <property type="term" value="P:peptide catabolic process"/>
    <property type="evidence" value="ECO:0007669"/>
    <property type="project" value="TreeGrafter"/>
</dbReference>
<evidence type="ECO:0000256" key="2">
    <source>
        <dbReference type="ARBA" id="ARBA00004609"/>
    </source>
</evidence>
<feature type="domain" description="Peptidase M1 membrane alanine aminopeptidase" evidence="16">
    <location>
        <begin position="304"/>
        <end position="529"/>
    </location>
</feature>
<dbReference type="InterPro" id="IPR024571">
    <property type="entry name" value="ERAP1-like_C_dom"/>
</dbReference>
<evidence type="ECO:0000256" key="3">
    <source>
        <dbReference type="ARBA" id="ARBA00010136"/>
    </source>
</evidence>
<comment type="subcellular location">
    <subcellularLocation>
        <location evidence="2">Cell membrane</location>
        <topology evidence="2">Lipid-anchor</topology>
        <topology evidence="2">GPI-anchor</topology>
    </subcellularLocation>
</comment>
<evidence type="ECO:0000256" key="5">
    <source>
        <dbReference type="ARBA" id="ARBA00022622"/>
    </source>
</evidence>
<dbReference type="Gene3D" id="1.25.50.20">
    <property type="match status" value="1"/>
</dbReference>
<dbReference type="PANTHER" id="PTHR11533:SF294">
    <property type="entry name" value="THYROTROPIN-RELEASING HORMONE-DEGRADING ECTOENZYME"/>
    <property type="match status" value="1"/>
</dbReference>
<evidence type="ECO:0000313" key="20">
    <source>
        <dbReference type="Proteomes" id="UP000002358"/>
    </source>
</evidence>
<dbReference type="InterPro" id="IPR042097">
    <property type="entry name" value="Aminopeptidase_N-like_N_sf"/>
</dbReference>
<evidence type="ECO:0000259" key="18">
    <source>
        <dbReference type="Pfam" id="PF17900"/>
    </source>
</evidence>
<dbReference type="OrthoDB" id="510539at2759"/>
<feature type="chain" id="PRO_5029699430" description="Aminopeptidase" evidence="15">
    <location>
        <begin position="23"/>
        <end position="956"/>
    </location>
</feature>
<dbReference type="SUPFAM" id="SSF63737">
    <property type="entry name" value="Leukotriene A4 hydrolase N-terminal domain"/>
    <property type="match status" value="1"/>
</dbReference>
<dbReference type="Gene3D" id="2.60.40.1730">
    <property type="entry name" value="tricorn interacting facor f3 domain"/>
    <property type="match status" value="1"/>
</dbReference>
<organism evidence="19 20">
    <name type="scientific">Nasonia vitripennis</name>
    <name type="common">Parasitic wasp</name>
    <dbReference type="NCBI Taxonomy" id="7425"/>
    <lineage>
        <taxon>Eukaryota</taxon>
        <taxon>Metazoa</taxon>
        <taxon>Ecdysozoa</taxon>
        <taxon>Arthropoda</taxon>
        <taxon>Hexapoda</taxon>
        <taxon>Insecta</taxon>
        <taxon>Pterygota</taxon>
        <taxon>Neoptera</taxon>
        <taxon>Endopterygota</taxon>
        <taxon>Hymenoptera</taxon>
        <taxon>Apocrita</taxon>
        <taxon>Proctotrupomorpha</taxon>
        <taxon>Chalcidoidea</taxon>
        <taxon>Pteromalidae</taxon>
        <taxon>Pteromalinae</taxon>
        <taxon>Nasonia</taxon>
    </lineage>
</organism>
<evidence type="ECO:0000256" key="4">
    <source>
        <dbReference type="ARBA" id="ARBA00022475"/>
    </source>
</evidence>
<dbReference type="Pfam" id="PF11838">
    <property type="entry name" value="ERAP1_C"/>
    <property type="match status" value="1"/>
</dbReference>
<evidence type="ECO:0000256" key="14">
    <source>
        <dbReference type="ARBA" id="ARBA00023288"/>
    </source>
</evidence>
<evidence type="ECO:0000256" key="9">
    <source>
        <dbReference type="ARBA" id="ARBA00022801"/>
    </source>
</evidence>
<dbReference type="Gene3D" id="2.60.40.1910">
    <property type="match status" value="1"/>
</dbReference>
<dbReference type="Proteomes" id="UP000002358">
    <property type="component" value="Chromosome 5"/>
</dbReference>
<keyword evidence="10" id="KW-0862">Zinc</keyword>
<dbReference type="EnsemblMetazoa" id="XM_031932556">
    <property type="protein sequence ID" value="XP_031788416"/>
    <property type="gene ID" value="LOC100122611"/>
</dbReference>
<dbReference type="GO" id="GO:0005886">
    <property type="term" value="C:plasma membrane"/>
    <property type="evidence" value="ECO:0007669"/>
    <property type="project" value="UniProtKB-SubCell"/>
</dbReference>
<evidence type="ECO:0000256" key="1">
    <source>
        <dbReference type="ARBA" id="ARBA00001947"/>
    </source>
</evidence>
<dbReference type="SUPFAM" id="SSF55486">
    <property type="entry name" value="Metalloproteases ('zincins'), catalytic domain"/>
    <property type="match status" value="1"/>
</dbReference>
<keyword evidence="13" id="KW-0325">Glycoprotein</keyword>
<evidence type="ECO:0000256" key="15">
    <source>
        <dbReference type="SAM" id="SignalP"/>
    </source>
</evidence>
<dbReference type="RefSeq" id="XP_031788416.1">
    <property type="nucleotide sequence ID" value="XM_031932556.2"/>
</dbReference>
<evidence type="ECO:0000256" key="12">
    <source>
        <dbReference type="ARBA" id="ARBA00023136"/>
    </source>
</evidence>
<name>A0A7M7QLW4_NASVI</name>
<keyword evidence="7" id="KW-0479">Metal-binding</keyword>
<dbReference type="GO" id="GO:0098552">
    <property type="term" value="C:side of membrane"/>
    <property type="evidence" value="ECO:0007669"/>
    <property type="project" value="UniProtKB-KW"/>
</dbReference>
<dbReference type="GO" id="GO:0005615">
    <property type="term" value="C:extracellular space"/>
    <property type="evidence" value="ECO:0007669"/>
    <property type="project" value="TreeGrafter"/>
</dbReference>
<dbReference type="AlphaFoldDB" id="A0A7M7QLW4"/>
<proteinExistence type="inferred from homology"/>
<dbReference type="PANTHER" id="PTHR11533">
    <property type="entry name" value="PROTEASE M1 ZINC METALLOPROTEASE"/>
    <property type="match status" value="1"/>
</dbReference>
<dbReference type="Gene3D" id="1.10.390.10">
    <property type="entry name" value="Neutral Protease Domain 2"/>
    <property type="match status" value="1"/>
</dbReference>
<keyword evidence="8 15" id="KW-0732">Signal</keyword>
<dbReference type="Pfam" id="PF17900">
    <property type="entry name" value="Peptidase_M1_N"/>
    <property type="match status" value="1"/>
</dbReference>
<dbReference type="SMR" id="A0A7M7QLW4"/>
<protein>
    <recommendedName>
        <fullName evidence="21">Aminopeptidase</fullName>
    </recommendedName>
</protein>
<dbReference type="InterPro" id="IPR050344">
    <property type="entry name" value="Peptidase_M1_aminopeptidases"/>
</dbReference>
<keyword evidence="12" id="KW-0472">Membrane</keyword>
<dbReference type="InterPro" id="IPR014782">
    <property type="entry name" value="Peptidase_M1_dom"/>
</dbReference>
<accession>A0A7M7QLW4</accession>
<evidence type="ECO:0000256" key="6">
    <source>
        <dbReference type="ARBA" id="ARBA00022670"/>
    </source>
</evidence>
<dbReference type="GO" id="GO:0005737">
    <property type="term" value="C:cytoplasm"/>
    <property type="evidence" value="ECO:0007669"/>
    <property type="project" value="TreeGrafter"/>
</dbReference>
<dbReference type="GeneID" id="100122611"/>
<keyword evidence="5" id="KW-0336">GPI-anchor</keyword>
<dbReference type="InterPro" id="IPR001930">
    <property type="entry name" value="Peptidase_M1"/>
</dbReference>
<evidence type="ECO:0000259" key="17">
    <source>
        <dbReference type="Pfam" id="PF11838"/>
    </source>
</evidence>
<evidence type="ECO:0008006" key="21">
    <source>
        <dbReference type="Google" id="ProtNLM"/>
    </source>
</evidence>
<comment type="similarity">
    <text evidence="3">Belongs to the peptidase M1 family.</text>
</comment>
<keyword evidence="20" id="KW-1185">Reference proteome</keyword>
<comment type="cofactor">
    <cofactor evidence="1">
        <name>Zn(2+)</name>
        <dbReference type="ChEBI" id="CHEBI:29105"/>
    </cofactor>
</comment>
<evidence type="ECO:0000313" key="19">
    <source>
        <dbReference type="EnsemblMetazoa" id="XP_031788416"/>
    </source>
</evidence>
<reference evidence="19" key="1">
    <citation type="submission" date="2021-01" db="UniProtKB">
        <authorList>
            <consortium name="EnsemblMetazoa"/>
        </authorList>
    </citation>
    <scope>IDENTIFICATION</scope>
</reference>
<keyword evidence="14" id="KW-0449">Lipoprotein</keyword>
<keyword evidence="9" id="KW-0378">Hydrolase</keyword>
<evidence type="ECO:0000256" key="10">
    <source>
        <dbReference type="ARBA" id="ARBA00022833"/>
    </source>
</evidence>
<dbReference type="InterPro" id="IPR027268">
    <property type="entry name" value="Peptidase_M4/M1_CTD_sf"/>
</dbReference>
<evidence type="ECO:0000256" key="13">
    <source>
        <dbReference type="ARBA" id="ARBA00023180"/>
    </source>
</evidence>
<feature type="domain" description="Aminopeptidase N-like N-terminal" evidence="18">
    <location>
        <begin position="48"/>
        <end position="265"/>
    </location>
</feature>
<feature type="domain" description="ERAP1-like C-terminal" evidence="17">
    <location>
        <begin position="611"/>
        <end position="929"/>
    </location>
</feature>
<dbReference type="GO" id="GO:0070006">
    <property type="term" value="F:metalloaminopeptidase activity"/>
    <property type="evidence" value="ECO:0007669"/>
    <property type="project" value="TreeGrafter"/>
</dbReference>
<evidence type="ECO:0000256" key="11">
    <source>
        <dbReference type="ARBA" id="ARBA00023049"/>
    </source>
</evidence>
<evidence type="ECO:0000256" key="8">
    <source>
        <dbReference type="ARBA" id="ARBA00022729"/>
    </source>
</evidence>
<dbReference type="GO" id="GO:0008270">
    <property type="term" value="F:zinc ion binding"/>
    <property type="evidence" value="ECO:0007669"/>
    <property type="project" value="InterPro"/>
</dbReference>
<dbReference type="InterPro" id="IPR045357">
    <property type="entry name" value="Aminopeptidase_N-like_N"/>
</dbReference>
<dbReference type="FunFam" id="2.60.40.1910:FF:000008">
    <property type="entry name" value="Aminopeptidase"/>
    <property type="match status" value="1"/>
</dbReference>
<keyword evidence="11" id="KW-0482">Metalloprotease</keyword>
<evidence type="ECO:0000259" key="16">
    <source>
        <dbReference type="Pfam" id="PF01433"/>
    </source>
</evidence>
<dbReference type="KEGG" id="nvi:100122611"/>
<keyword evidence="6" id="KW-0645">Protease</keyword>
<keyword evidence="4" id="KW-1003">Cell membrane</keyword>
<dbReference type="GO" id="GO:0006508">
    <property type="term" value="P:proteolysis"/>
    <property type="evidence" value="ECO:0007669"/>
    <property type="project" value="UniProtKB-KW"/>
</dbReference>
<dbReference type="Pfam" id="PF01433">
    <property type="entry name" value="Peptidase_M1"/>
    <property type="match status" value="1"/>
</dbReference>
<dbReference type="PRINTS" id="PR00756">
    <property type="entry name" value="ALADIPTASE"/>
</dbReference>
<feature type="signal peptide" evidence="15">
    <location>
        <begin position="1"/>
        <end position="22"/>
    </location>
</feature>
<sequence>MIDKKDSLLLLTLISFFVVISATEYNCDCEEHSETEEDGAYRFLHYTKPLRYQIYIDPCISDGNFSGYVHIDLLVLKPTKNVSLHSQDLEFCEEGVYLTLKGSLNESLEVLKPVTNSEHSAKSFQDSDEMINDSSETVKPSGYVYHKKEQTVTMQFEEFLLPGTYSLEINYIGTIHSNPVGIYRRTYKDLDGENRVMLLTNFFPTSARRIFPCRDEPEAKAEIYFTMQTSLNYTTIMANAPENYVEYKEGQRWMHYHPIANYSTYQLNFAVLSNLKNVTNFDGKRTYVIYSVNSDLKSVKISQDIYEKTLPIMENYTNTPYPLDSFINLMLSDSTNATSSASLGFITTKKSTTVYHERSGPHKKKDIVLQASRDIASQWFNQLISPVSWKYMWLNEGLTEYMKYYLADKVLPNWRLKENFVVWELQRRSFIPNRISDAPALNKNASENLKDVQYLPNQSSTSMGASLIRMMSHFLSENVFQAGIRNFFKTNKHRSIEPNHFWKAIQEAIDDSKDKRLVNISISEIMSTWTNTEFYPVIKVSRNYTTGLITVSQTPAVKFFGLTEKNVTEKWWIPLNYATKTNPNFNNTFPSHWLKPSVEALEIEGVHSEDWVIFNIQQTGYYRVLYDEENWKRLAQVLNSDDCHKISPINRAQIINDAVQFALKRHLNMSIFLDLVSYLQRETEYVSWYDAQFIFSFLNYHLSNTQAYESLRNFSLRLIIPLVDKIGYEDRPNDDFSTLMLRRISNHWACHFGYKKCWNNATEQLGAYLNTKKSKLKGSVDLQEWARCVGLNGANETIWNKMLKKYQETLSEYSLIYLACSENMVILNNFLNMTTFNKSVIPANQVLSVFKSVCLYPSGDNKRIDLCLNFINQEFDKIQSRLNSTETFTYLLDLMASEIRQKTQLTQFKHILAEERAAFASNALSARLKQTESRILVFDQKANYYEPYLKEKLSQF</sequence>
<evidence type="ECO:0000256" key="7">
    <source>
        <dbReference type="ARBA" id="ARBA00022723"/>
    </source>
</evidence>